<keyword evidence="2" id="KW-1185">Reference proteome</keyword>
<protein>
    <submittedName>
        <fullName evidence="1">Restriction endonuclease</fullName>
    </submittedName>
</protein>
<dbReference type="Proteomes" id="UP000542342">
    <property type="component" value="Unassembled WGS sequence"/>
</dbReference>
<comment type="caution">
    <text evidence="1">The sequence shown here is derived from an EMBL/GenBank/DDBJ whole genome shotgun (WGS) entry which is preliminary data.</text>
</comment>
<dbReference type="Gene3D" id="1.10.238.90">
    <property type="entry name" value="Restriction endonuclease BsobI, helical domain"/>
    <property type="match status" value="1"/>
</dbReference>
<dbReference type="AlphaFoldDB" id="A0A7V8VG93"/>
<keyword evidence="1" id="KW-0378">Hydrolase</keyword>
<dbReference type="InterPro" id="IPR011335">
    <property type="entry name" value="Restrct_endonuc-II-like"/>
</dbReference>
<organism evidence="1 2">
    <name type="scientific">Thermogemmata fonticola</name>
    <dbReference type="NCBI Taxonomy" id="2755323"/>
    <lineage>
        <taxon>Bacteria</taxon>
        <taxon>Pseudomonadati</taxon>
        <taxon>Planctomycetota</taxon>
        <taxon>Planctomycetia</taxon>
        <taxon>Gemmatales</taxon>
        <taxon>Gemmataceae</taxon>
        <taxon>Thermogemmata</taxon>
    </lineage>
</organism>
<dbReference type="CDD" id="cd22315">
    <property type="entry name" value="BsoBI-like"/>
    <property type="match status" value="1"/>
</dbReference>
<gene>
    <name evidence="1" type="ORF">H0921_14525</name>
</gene>
<keyword evidence="1" id="KW-0255">Endonuclease</keyword>
<dbReference type="GO" id="GO:0009036">
    <property type="term" value="F:type II site-specific deoxyribonuclease activity"/>
    <property type="evidence" value="ECO:0007669"/>
    <property type="project" value="InterPro"/>
</dbReference>
<dbReference type="InterPro" id="IPR015277">
    <property type="entry name" value="Restrct_endonuc_II_AvaI/BsoBI"/>
</dbReference>
<name>A0A7V8VG93_9BACT</name>
<dbReference type="SUPFAM" id="SSF52980">
    <property type="entry name" value="Restriction endonuclease-like"/>
    <property type="match status" value="1"/>
</dbReference>
<sequence length="320" mass="35696">MTPAPPYRNHLHSSDDLVTTYAATRAGFVAQALEKNRRAVPYIAEARALQEAASQAQTPVDLLHIPGIEAGLLAAAGLSEKALVHLQEEDKRQAIENLIQNFLEPAGEKFVEELVFRFLLTRGDKLGGSMRNIGGILAQRKLTRAVLSTLRIAGIPYRWQHTKTRQWVDMTDDDSEIEFSLRGLSWKNADSSRTLIYNLTVPLVYNSNVDICLFNLNPDELVSTQYTSATSYIALGELKGGIDPAGADEHWKTARTALDRIRQAFADHAHSPYLFFIGAAIEKRMATEIWDQLERGVLTNAANLNDDHQITSISRWLCNL</sequence>
<keyword evidence="1" id="KW-0540">Nuclease</keyword>
<dbReference type="Gene3D" id="3.40.91.10">
    <property type="match status" value="1"/>
</dbReference>
<dbReference type="Pfam" id="PF09194">
    <property type="entry name" value="Endonuc-BsobI"/>
    <property type="match status" value="1"/>
</dbReference>
<dbReference type="GO" id="GO:0003677">
    <property type="term" value="F:DNA binding"/>
    <property type="evidence" value="ECO:0007669"/>
    <property type="project" value="InterPro"/>
</dbReference>
<proteinExistence type="predicted"/>
<accession>A0A7V8VG93</accession>
<dbReference type="EMBL" id="JACEFB010000013">
    <property type="protein sequence ID" value="MBA2227372.1"/>
    <property type="molecule type" value="Genomic_DNA"/>
</dbReference>
<dbReference type="InterPro" id="IPR043091">
    <property type="entry name" value="Restr_endonucII_AvaI/BsoBI_hel"/>
</dbReference>
<reference evidence="1 2" key="1">
    <citation type="submission" date="2020-07" db="EMBL/GenBank/DDBJ databases">
        <title>Thermogemmata thermophila gen. nov., sp. nov., a novel moderate thermophilic planctomycete from a Kamchatka hot spring.</title>
        <authorList>
            <person name="Elcheninov A.G."/>
            <person name="Podosokorskaya O.A."/>
            <person name="Kovaleva O.L."/>
            <person name="Novikov A."/>
            <person name="Bonch-Osmolovskaya E.A."/>
            <person name="Toshchakov S.V."/>
            <person name="Kublanov I.V."/>
        </authorList>
    </citation>
    <scope>NUCLEOTIDE SEQUENCE [LARGE SCALE GENOMIC DNA]</scope>
    <source>
        <strain evidence="1 2">2918</strain>
    </source>
</reference>
<evidence type="ECO:0000313" key="1">
    <source>
        <dbReference type="EMBL" id="MBA2227372.1"/>
    </source>
</evidence>
<dbReference type="GO" id="GO:0009307">
    <property type="term" value="P:DNA restriction-modification system"/>
    <property type="evidence" value="ECO:0007669"/>
    <property type="project" value="InterPro"/>
</dbReference>
<evidence type="ECO:0000313" key="2">
    <source>
        <dbReference type="Proteomes" id="UP000542342"/>
    </source>
</evidence>